<dbReference type="EMBL" id="FTNY01000010">
    <property type="protein sequence ID" value="SIS60111.1"/>
    <property type="molecule type" value="Genomic_DNA"/>
</dbReference>
<dbReference type="InterPro" id="IPR052021">
    <property type="entry name" value="Type-I_RS_S_subunit"/>
</dbReference>
<dbReference type="Gene3D" id="3.90.220.20">
    <property type="entry name" value="DNA methylase specificity domains"/>
    <property type="match status" value="2"/>
</dbReference>
<comment type="similarity">
    <text evidence="1">Belongs to the type-I restriction system S methylase family.</text>
</comment>
<dbReference type="GO" id="GO:0003677">
    <property type="term" value="F:DNA binding"/>
    <property type="evidence" value="ECO:0007669"/>
    <property type="project" value="UniProtKB-KW"/>
</dbReference>
<name>A0A1N7KEU8_9FLAO</name>
<sequence length="415" mass="47853">MTEKNKSIRNFPNSGNVPKLRFSEFTEEWKVKKLGEIGEIVNGLTYSPDNIDDSGILVLRSSNVQNRIVTLKDNVFVKTEKFNPVKENDILICVRNGSKNLIGKNAIIKRENEGLAFGAFMTVFRSPYNKFVFQWFDTKQYKEIVNKNLGATINSINGSDLKKFKIPFPSVDEQKKISSLLSLVDDRIELSMKIISHLQTSIQSYRQKIFSRKIRFKDISSKDYPDWEIKKLGEIAMRLTNKNKDNNQNVLTISAQYGLISQLEFFNKSVSAKNVTGYYVLNKNDFAYNKSYSNGYPMGAIKKLIKYEKGVVSTLYICFKFHSHINSEFMKQYFDAGFQNNEIEKIAQEGARNHGLLNISISDFFNIEISLPSNNYEQTKIANFLSSIEEKIETEKKILAQYEIQKKFFLANLFI</sequence>
<dbReference type="SUPFAM" id="SSF116734">
    <property type="entry name" value="DNA methylase specificity domain"/>
    <property type="match status" value="2"/>
</dbReference>
<organism evidence="5 6">
    <name type="scientific">Chryseobacterium shigense</name>
    <dbReference type="NCBI Taxonomy" id="297244"/>
    <lineage>
        <taxon>Bacteria</taxon>
        <taxon>Pseudomonadati</taxon>
        <taxon>Bacteroidota</taxon>
        <taxon>Flavobacteriia</taxon>
        <taxon>Flavobacteriales</taxon>
        <taxon>Weeksellaceae</taxon>
        <taxon>Chryseobacterium group</taxon>
        <taxon>Chryseobacterium</taxon>
    </lineage>
</organism>
<evidence type="ECO:0000256" key="3">
    <source>
        <dbReference type="ARBA" id="ARBA00023125"/>
    </source>
</evidence>
<evidence type="ECO:0000256" key="1">
    <source>
        <dbReference type="ARBA" id="ARBA00010923"/>
    </source>
</evidence>
<keyword evidence="3" id="KW-0238">DNA-binding</keyword>
<evidence type="ECO:0000313" key="5">
    <source>
        <dbReference type="EMBL" id="SIS60111.1"/>
    </source>
</evidence>
<dbReference type="Pfam" id="PF01420">
    <property type="entry name" value="Methylase_S"/>
    <property type="match status" value="2"/>
</dbReference>
<feature type="domain" description="Type I restriction modification DNA specificity" evidence="4">
    <location>
        <begin position="27"/>
        <end position="198"/>
    </location>
</feature>
<dbReference type="Proteomes" id="UP000186373">
    <property type="component" value="Unassembled WGS sequence"/>
</dbReference>
<keyword evidence="6" id="KW-1185">Reference proteome</keyword>
<dbReference type="RefSeq" id="WP_076510624.1">
    <property type="nucleotide sequence ID" value="NZ_FTNY01000010.1"/>
</dbReference>
<dbReference type="CDD" id="cd17265">
    <property type="entry name" value="RMtype1_S_Eco4255III-TRD2-CR2_like"/>
    <property type="match status" value="1"/>
</dbReference>
<evidence type="ECO:0000256" key="2">
    <source>
        <dbReference type="ARBA" id="ARBA00022747"/>
    </source>
</evidence>
<keyword evidence="2" id="KW-0680">Restriction system</keyword>
<dbReference type="AlphaFoldDB" id="A0A1N7KEU8"/>
<reference evidence="6" key="1">
    <citation type="submission" date="2017-01" db="EMBL/GenBank/DDBJ databases">
        <authorList>
            <person name="Varghese N."/>
            <person name="Submissions S."/>
        </authorList>
    </citation>
    <scope>NUCLEOTIDE SEQUENCE [LARGE SCALE GENOMIC DNA]</scope>
    <source>
        <strain evidence="6">DSM 17126</strain>
    </source>
</reference>
<evidence type="ECO:0000313" key="6">
    <source>
        <dbReference type="Proteomes" id="UP000186373"/>
    </source>
</evidence>
<protein>
    <submittedName>
        <fullName evidence="5">Type I restriction enzyme, S subunit</fullName>
    </submittedName>
</protein>
<dbReference type="InterPro" id="IPR044946">
    <property type="entry name" value="Restrct_endonuc_typeI_TRD_sf"/>
</dbReference>
<accession>A0A1N7KEU8</accession>
<dbReference type="GO" id="GO:0009307">
    <property type="term" value="P:DNA restriction-modification system"/>
    <property type="evidence" value="ECO:0007669"/>
    <property type="project" value="UniProtKB-KW"/>
</dbReference>
<dbReference type="PANTHER" id="PTHR30408">
    <property type="entry name" value="TYPE-1 RESTRICTION ENZYME ECOKI SPECIFICITY PROTEIN"/>
    <property type="match status" value="1"/>
</dbReference>
<dbReference type="InterPro" id="IPR000055">
    <property type="entry name" value="Restrct_endonuc_typeI_TRD"/>
</dbReference>
<dbReference type="PANTHER" id="PTHR30408:SF12">
    <property type="entry name" value="TYPE I RESTRICTION ENZYME MJAVIII SPECIFICITY SUBUNIT"/>
    <property type="match status" value="1"/>
</dbReference>
<evidence type="ECO:0000259" key="4">
    <source>
        <dbReference type="Pfam" id="PF01420"/>
    </source>
</evidence>
<feature type="domain" description="Type I restriction modification DNA specificity" evidence="4">
    <location>
        <begin position="226"/>
        <end position="401"/>
    </location>
</feature>
<gene>
    <name evidence="5" type="ORF">SAMN05421639_1109</name>
</gene>
<dbReference type="CDD" id="cd16961">
    <property type="entry name" value="RMtype1_S_TRD-CR_like"/>
    <property type="match status" value="1"/>
</dbReference>
<proteinExistence type="inferred from homology"/>